<accession>A0A9D3W136</accession>
<gene>
    <name evidence="2" type="ORF">J1N35_010979</name>
</gene>
<dbReference type="AlphaFoldDB" id="A0A9D3W136"/>
<comment type="caution">
    <text evidence="2">The sequence shown here is derived from an EMBL/GenBank/DDBJ whole genome shotgun (WGS) entry which is preliminary data.</text>
</comment>
<reference evidence="2 3" key="1">
    <citation type="journal article" date="2021" name="Plant Biotechnol. J.">
        <title>Multi-omics assisted identification of the key and species-specific regulatory components of drought-tolerant mechanisms in Gossypium stocksii.</title>
        <authorList>
            <person name="Yu D."/>
            <person name="Ke L."/>
            <person name="Zhang D."/>
            <person name="Wu Y."/>
            <person name="Sun Y."/>
            <person name="Mei J."/>
            <person name="Sun J."/>
            <person name="Sun Y."/>
        </authorList>
    </citation>
    <scope>NUCLEOTIDE SEQUENCE [LARGE SCALE GENOMIC DNA]</scope>
    <source>
        <strain evidence="3">cv. E1</strain>
        <tissue evidence="2">Leaf</tissue>
    </source>
</reference>
<dbReference type="EMBL" id="JAIQCV010000004">
    <property type="protein sequence ID" value="KAH1107211.1"/>
    <property type="molecule type" value="Genomic_DNA"/>
</dbReference>
<protein>
    <recommendedName>
        <fullName evidence="1">Retrovirus-related Pol polyprotein from transposon TNT 1-94-like beta-barrel domain-containing protein</fullName>
    </recommendedName>
</protein>
<evidence type="ECO:0000259" key="1">
    <source>
        <dbReference type="Pfam" id="PF22936"/>
    </source>
</evidence>
<evidence type="ECO:0000313" key="2">
    <source>
        <dbReference type="EMBL" id="KAH1107211.1"/>
    </source>
</evidence>
<feature type="domain" description="Retrovirus-related Pol polyprotein from transposon TNT 1-94-like beta-barrel" evidence="1">
    <location>
        <begin position="1"/>
        <end position="71"/>
    </location>
</feature>
<dbReference type="InterPro" id="IPR054722">
    <property type="entry name" value="PolX-like_BBD"/>
</dbReference>
<dbReference type="OrthoDB" id="1001582at2759"/>
<sequence length="127" mass="14212">MCPNRDLFSTYGSVEGEVVCMTNGSPSKVIGIDIVQIKMHNMIIRTLSDVRHVFSLKKNPISLGILDSKGCRINIESSDIKVSHKALVLMKGKKIENLYALEGSMMTDETLRPGFEKIEHYIRGNQT</sequence>
<name>A0A9D3W136_9ROSI</name>
<keyword evidence="3" id="KW-1185">Reference proteome</keyword>
<organism evidence="2 3">
    <name type="scientific">Gossypium stocksii</name>
    <dbReference type="NCBI Taxonomy" id="47602"/>
    <lineage>
        <taxon>Eukaryota</taxon>
        <taxon>Viridiplantae</taxon>
        <taxon>Streptophyta</taxon>
        <taxon>Embryophyta</taxon>
        <taxon>Tracheophyta</taxon>
        <taxon>Spermatophyta</taxon>
        <taxon>Magnoliopsida</taxon>
        <taxon>eudicotyledons</taxon>
        <taxon>Gunneridae</taxon>
        <taxon>Pentapetalae</taxon>
        <taxon>rosids</taxon>
        <taxon>malvids</taxon>
        <taxon>Malvales</taxon>
        <taxon>Malvaceae</taxon>
        <taxon>Malvoideae</taxon>
        <taxon>Gossypium</taxon>
    </lineage>
</organism>
<dbReference type="Pfam" id="PF22936">
    <property type="entry name" value="Pol_BBD"/>
    <property type="match status" value="1"/>
</dbReference>
<dbReference type="Proteomes" id="UP000828251">
    <property type="component" value="Unassembled WGS sequence"/>
</dbReference>
<proteinExistence type="predicted"/>
<evidence type="ECO:0000313" key="3">
    <source>
        <dbReference type="Proteomes" id="UP000828251"/>
    </source>
</evidence>